<gene>
    <name evidence="1" type="ORF">AB7Z85_17800</name>
</gene>
<proteinExistence type="predicted"/>
<accession>A0ABV4AA47</accession>
<feature type="non-terminal residue" evidence="1">
    <location>
        <position position="1"/>
    </location>
</feature>
<reference evidence="1 2" key="1">
    <citation type="submission" date="2024-03" db="EMBL/GenBank/DDBJ databases">
        <title>Role of Flies in the Dissemination of Carbapenem-Resistant Enterobacteriaceae (CRE): An Epidemiological and Genomic Study in China.</title>
        <authorList>
            <person name="Chen K."/>
            <person name="Zhang R."/>
            <person name="Chen S."/>
        </authorList>
    </citation>
    <scope>NUCLEOTIDE SEQUENCE [LARGE SCALE GENOMIC DNA]</scope>
    <source>
        <strain evidence="2">fly-313</strain>
    </source>
</reference>
<protein>
    <recommendedName>
        <fullName evidence="3">Secreted protein</fullName>
    </recommendedName>
</protein>
<dbReference type="RefSeq" id="WP_369498631.1">
    <property type="nucleotide sequence ID" value="NZ_JBFZPZ010000016.1"/>
</dbReference>
<dbReference type="Proteomes" id="UP001561463">
    <property type="component" value="Unassembled WGS sequence"/>
</dbReference>
<keyword evidence="2" id="KW-1185">Reference proteome</keyword>
<organism evidence="1 2">
    <name type="scientific">Pseudenterobacter timonensis</name>
    <dbReference type="NCBI Taxonomy" id="1755099"/>
    <lineage>
        <taxon>Bacteria</taxon>
        <taxon>Pseudomonadati</taxon>
        <taxon>Pseudomonadota</taxon>
        <taxon>Gammaproteobacteria</taxon>
        <taxon>Enterobacterales</taxon>
        <taxon>Enterobacteriaceae</taxon>
        <taxon>Pseudenterobacter</taxon>
    </lineage>
</organism>
<sequence length="79" mass="9059">CAYYAFPLQSQAFIFAFLRDSSAAFTGRTLLTRRLACRCSVSVVAHYREFFGADKHKIQKNFCSLIFQTLRLLKARIAC</sequence>
<comment type="caution">
    <text evidence="1">The sequence shown here is derived from an EMBL/GenBank/DDBJ whole genome shotgun (WGS) entry which is preliminary data.</text>
</comment>
<evidence type="ECO:0000313" key="1">
    <source>
        <dbReference type="EMBL" id="MEX9254345.1"/>
    </source>
</evidence>
<dbReference type="EMBL" id="JBFZPZ010000016">
    <property type="protein sequence ID" value="MEX9254345.1"/>
    <property type="molecule type" value="Genomic_DNA"/>
</dbReference>
<name>A0ABV4AA47_9ENTR</name>
<evidence type="ECO:0008006" key="3">
    <source>
        <dbReference type="Google" id="ProtNLM"/>
    </source>
</evidence>
<evidence type="ECO:0000313" key="2">
    <source>
        <dbReference type="Proteomes" id="UP001561463"/>
    </source>
</evidence>